<protein>
    <submittedName>
        <fullName evidence="2">Uncharacterized protein</fullName>
    </submittedName>
</protein>
<proteinExistence type="predicted"/>
<sequence>MKQSRFHNLQKRCFNLYEIIQQQMLLLSQHQSTQLEELENLKASILVQQSSRSRNLSNERPQTYQRQLQFSIENPRHRNKAQSFSVEKQLNLSSQNQKVENLIATWMHQKNSSSLHSSSNVVVPSQFINDVRSAQQLDNQNKESNKPHIIIEEDVLFSEETEPYIQNNKTKQVKTPIHLIVPNKNNKDQQSQEMRKNNKGKKQNNYNYHKPQTTKINTGNQTKSSPLVFKEQSLQNPMKISQIDQSKLTNQQSATNNQNLNNKNKQYSSKIVKKSSSSIHEENQQENYQFIPELVRLKEQILSTYLKQNRALIGSQNQIVKNFDEILSILKQDFPK</sequence>
<evidence type="ECO:0000256" key="1">
    <source>
        <dbReference type="SAM" id="MobiDB-lite"/>
    </source>
</evidence>
<keyword evidence="3" id="KW-1185">Reference proteome</keyword>
<organism evidence="2 3">
    <name type="scientific">Paramecium pentaurelia</name>
    <dbReference type="NCBI Taxonomy" id="43138"/>
    <lineage>
        <taxon>Eukaryota</taxon>
        <taxon>Sar</taxon>
        <taxon>Alveolata</taxon>
        <taxon>Ciliophora</taxon>
        <taxon>Intramacronucleata</taxon>
        <taxon>Oligohymenophorea</taxon>
        <taxon>Peniculida</taxon>
        <taxon>Parameciidae</taxon>
        <taxon>Paramecium</taxon>
    </lineage>
</organism>
<dbReference type="AlphaFoldDB" id="A0A8S1XMQ3"/>
<name>A0A8S1XMQ3_9CILI</name>
<reference evidence="2" key="1">
    <citation type="submission" date="2021-01" db="EMBL/GenBank/DDBJ databases">
        <authorList>
            <consortium name="Genoscope - CEA"/>
            <person name="William W."/>
        </authorList>
    </citation>
    <scope>NUCLEOTIDE SEQUENCE</scope>
</reference>
<comment type="caution">
    <text evidence="2">The sequence shown here is derived from an EMBL/GenBank/DDBJ whole genome shotgun (WGS) entry which is preliminary data.</text>
</comment>
<dbReference type="Proteomes" id="UP000689195">
    <property type="component" value="Unassembled WGS sequence"/>
</dbReference>
<accession>A0A8S1XMQ3</accession>
<feature type="region of interest" description="Disordered" evidence="1">
    <location>
        <begin position="175"/>
        <end position="225"/>
    </location>
</feature>
<gene>
    <name evidence="2" type="ORF">PPENT_87.1.T1300160</name>
</gene>
<dbReference type="EMBL" id="CAJJDO010000130">
    <property type="protein sequence ID" value="CAD8202311.1"/>
    <property type="molecule type" value="Genomic_DNA"/>
</dbReference>
<evidence type="ECO:0000313" key="2">
    <source>
        <dbReference type="EMBL" id="CAD8202311.1"/>
    </source>
</evidence>
<evidence type="ECO:0000313" key="3">
    <source>
        <dbReference type="Proteomes" id="UP000689195"/>
    </source>
</evidence>
<feature type="compositionally biased region" description="Polar residues" evidence="1">
    <location>
        <begin position="211"/>
        <end position="225"/>
    </location>
</feature>